<gene>
    <name evidence="3" type="ORF">EIB74_04255</name>
</gene>
<proteinExistence type="predicted"/>
<organism evidence="3 4">
    <name type="scientific">Epilithonimonas vandammei</name>
    <dbReference type="NCBI Taxonomy" id="2487072"/>
    <lineage>
        <taxon>Bacteria</taxon>
        <taxon>Pseudomonadati</taxon>
        <taxon>Bacteroidota</taxon>
        <taxon>Flavobacteriia</taxon>
        <taxon>Flavobacteriales</taxon>
        <taxon>Weeksellaceae</taxon>
        <taxon>Chryseobacterium group</taxon>
        <taxon>Epilithonimonas</taxon>
    </lineage>
</organism>
<dbReference type="InterPro" id="IPR050553">
    <property type="entry name" value="Thioredoxin_ResA/DsbE_sf"/>
</dbReference>
<dbReference type="Proteomes" id="UP000281810">
    <property type="component" value="Chromosome"/>
</dbReference>
<evidence type="ECO:0000313" key="3">
    <source>
        <dbReference type="EMBL" id="AZI39218.1"/>
    </source>
</evidence>
<keyword evidence="1" id="KW-1133">Transmembrane helix</keyword>
<accession>A0A3G8Y1T0</accession>
<evidence type="ECO:0000313" key="4">
    <source>
        <dbReference type="Proteomes" id="UP000281810"/>
    </source>
</evidence>
<evidence type="ECO:0000256" key="1">
    <source>
        <dbReference type="SAM" id="Phobius"/>
    </source>
</evidence>
<dbReference type="GO" id="GO:0016209">
    <property type="term" value="F:antioxidant activity"/>
    <property type="evidence" value="ECO:0007669"/>
    <property type="project" value="InterPro"/>
</dbReference>
<evidence type="ECO:0000259" key="2">
    <source>
        <dbReference type="PROSITE" id="PS51352"/>
    </source>
</evidence>
<dbReference type="PANTHER" id="PTHR42852">
    <property type="entry name" value="THIOL:DISULFIDE INTERCHANGE PROTEIN DSBE"/>
    <property type="match status" value="1"/>
</dbReference>
<dbReference type="Pfam" id="PF00578">
    <property type="entry name" value="AhpC-TSA"/>
    <property type="match status" value="1"/>
</dbReference>
<dbReference type="CDD" id="cd02966">
    <property type="entry name" value="TlpA_like_family"/>
    <property type="match status" value="1"/>
</dbReference>
<dbReference type="RefSeq" id="WP_124801493.1">
    <property type="nucleotide sequence ID" value="NZ_CP034161.1"/>
</dbReference>
<dbReference type="EMBL" id="CP034161">
    <property type="protein sequence ID" value="AZI39218.1"/>
    <property type="molecule type" value="Genomic_DNA"/>
</dbReference>
<keyword evidence="1" id="KW-0472">Membrane</keyword>
<dbReference type="AlphaFoldDB" id="A0A3G8Y1T0"/>
<dbReference type="PROSITE" id="PS51352">
    <property type="entry name" value="THIOREDOXIN_2"/>
    <property type="match status" value="1"/>
</dbReference>
<dbReference type="PANTHER" id="PTHR42852:SF17">
    <property type="entry name" value="THIOREDOXIN-LIKE PROTEIN HI_1115"/>
    <property type="match status" value="1"/>
</dbReference>
<dbReference type="GO" id="GO:0016491">
    <property type="term" value="F:oxidoreductase activity"/>
    <property type="evidence" value="ECO:0007669"/>
    <property type="project" value="InterPro"/>
</dbReference>
<keyword evidence="4" id="KW-1185">Reference proteome</keyword>
<dbReference type="SUPFAM" id="SSF52833">
    <property type="entry name" value="Thioredoxin-like"/>
    <property type="match status" value="1"/>
</dbReference>
<protein>
    <recommendedName>
        <fullName evidence="2">Thioredoxin domain-containing protein</fullName>
    </recommendedName>
</protein>
<sequence>MKKRIIIIASVVVFIIFAIYNLGFQIGDMKIGKQNDEIQTDQRYDLENSEFTKNYLRSDGVSVINLWASWCKPCVEEMPIFENLKKEFPDCKFAMLSIDKDENDLREGIRKHKITNDITFQNRNYRKAIRNFLENKDSKSLTYTEIVPITYFIKNGKVIKKIEGSIDYNEVATIIKSLK</sequence>
<feature type="domain" description="Thioredoxin" evidence="2">
    <location>
        <begin position="29"/>
        <end position="179"/>
    </location>
</feature>
<name>A0A3G8Y1T0_9FLAO</name>
<dbReference type="OrthoDB" id="9815205at2"/>
<dbReference type="InterPro" id="IPR000866">
    <property type="entry name" value="AhpC/TSA"/>
</dbReference>
<feature type="transmembrane region" description="Helical" evidence="1">
    <location>
        <begin position="6"/>
        <end position="24"/>
    </location>
</feature>
<keyword evidence="1" id="KW-0812">Transmembrane</keyword>
<dbReference type="InterPro" id="IPR036249">
    <property type="entry name" value="Thioredoxin-like_sf"/>
</dbReference>
<reference evidence="4" key="1">
    <citation type="submission" date="2018-11" db="EMBL/GenBank/DDBJ databases">
        <title>Proposal to divide the Flavobacteriaceae and reorganize its genera based on Amino Acid Identity values calculated from whole genome sequences.</title>
        <authorList>
            <person name="Nicholson A.C."/>
            <person name="Gulvik C.A."/>
            <person name="Whitney A.M."/>
            <person name="Humrighouse B.W."/>
            <person name="Bell M."/>
            <person name="Holmes B."/>
            <person name="Steigerwalt A.B."/>
            <person name="Villarma A."/>
            <person name="Sheth M."/>
            <person name="Batra D."/>
            <person name="Pryor J."/>
            <person name="Bernardet J.-F."/>
            <person name="Hugo C."/>
            <person name="Kampfer P."/>
            <person name="Newman J.D."/>
            <person name="McQuiston J.R."/>
        </authorList>
    </citation>
    <scope>NUCLEOTIDE SEQUENCE [LARGE SCALE GENOMIC DNA]</scope>
    <source>
        <strain evidence="4">F5649</strain>
    </source>
</reference>
<dbReference type="Gene3D" id="3.40.30.10">
    <property type="entry name" value="Glutaredoxin"/>
    <property type="match status" value="1"/>
</dbReference>
<dbReference type="InterPro" id="IPR013766">
    <property type="entry name" value="Thioredoxin_domain"/>
</dbReference>